<organism evidence="9 10">
    <name type="scientific">Microvirga aerophila</name>
    <dbReference type="NCBI Taxonomy" id="670291"/>
    <lineage>
        <taxon>Bacteria</taxon>
        <taxon>Pseudomonadati</taxon>
        <taxon>Pseudomonadota</taxon>
        <taxon>Alphaproteobacteria</taxon>
        <taxon>Hyphomicrobiales</taxon>
        <taxon>Methylobacteriaceae</taxon>
        <taxon>Microvirga</taxon>
    </lineage>
</organism>
<feature type="transmembrane region" description="Helical" evidence="7">
    <location>
        <begin position="206"/>
        <end position="224"/>
    </location>
</feature>
<evidence type="ECO:0000256" key="7">
    <source>
        <dbReference type="RuleBase" id="RU363032"/>
    </source>
</evidence>
<dbReference type="SUPFAM" id="SSF161098">
    <property type="entry name" value="MetI-like"/>
    <property type="match status" value="1"/>
</dbReference>
<comment type="caution">
    <text evidence="9">The sequence shown here is derived from an EMBL/GenBank/DDBJ whole genome shotgun (WGS) entry which is preliminary data.</text>
</comment>
<keyword evidence="10" id="KW-1185">Reference proteome</keyword>
<evidence type="ECO:0000256" key="5">
    <source>
        <dbReference type="ARBA" id="ARBA00022989"/>
    </source>
</evidence>
<comment type="similarity">
    <text evidence="7">Belongs to the binding-protein-dependent transport system permease family.</text>
</comment>
<comment type="subcellular location">
    <subcellularLocation>
        <location evidence="1 7">Cell membrane</location>
        <topology evidence="1 7">Multi-pass membrane protein</topology>
    </subcellularLocation>
</comment>
<dbReference type="NCBIfam" id="TIGR01097">
    <property type="entry name" value="PhnE"/>
    <property type="match status" value="1"/>
</dbReference>
<dbReference type="PANTHER" id="PTHR30043:SF1">
    <property type="entry name" value="ABC TRANSPORT SYSTEM PERMEASE PROTEIN P69"/>
    <property type="match status" value="1"/>
</dbReference>
<evidence type="ECO:0000256" key="3">
    <source>
        <dbReference type="ARBA" id="ARBA00022475"/>
    </source>
</evidence>
<accession>A0A512BPH5</accession>
<dbReference type="GO" id="GO:0005886">
    <property type="term" value="C:plasma membrane"/>
    <property type="evidence" value="ECO:0007669"/>
    <property type="project" value="UniProtKB-SubCell"/>
</dbReference>
<sequence>MNGMDQTVSTPRPTALKLVKAIGDRATSSPKAGHGSGGRRNLFLLALLVAALSWSWGPAEISRWTYLFTDSGNMAEYAAGFLRPDFGEWRHYLEEMLVTTQIALWGTFLAVALSIPFGILSSHNMVPWWILQPVRRLMDLFRAIHEVVFAVLFVVAVGLGPFAGVMALFIHTTGILAKLFSEAVEAIDPRPVEAIRTTGASRVQQVIYGVIPQVLPLWISYSLYRLESNVRSATVLGIIGAGGIGQVLFESIRAFYYPEASAILIIVVITVTIMDLISQLLRRLVI</sequence>
<dbReference type="AlphaFoldDB" id="A0A512BPH5"/>
<dbReference type="PANTHER" id="PTHR30043">
    <property type="entry name" value="PHOSPHONATES TRANSPORT SYSTEM PERMEASE PROTEIN"/>
    <property type="match status" value="1"/>
</dbReference>
<proteinExistence type="inferred from homology"/>
<keyword evidence="5 7" id="KW-1133">Transmembrane helix</keyword>
<dbReference type="Pfam" id="PF00528">
    <property type="entry name" value="BPD_transp_1"/>
    <property type="match status" value="1"/>
</dbReference>
<protein>
    <submittedName>
        <fullName evidence="9">Phosphonate transporter PhnE</fullName>
    </submittedName>
</protein>
<dbReference type="Gene3D" id="1.10.3720.10">
    <property type="entry name" value="MetI-like"/>
    <property type="match status" value="1"/>
</dbReference>
<keyword evidence="3" id="KW-1003">Cell membrane</keyword>
<keyword evidence="6 7" id="KW-0472">Membrane</keyword>
<feature type="domain" description="ABC transmembrane type-1" evidence="8">
    <location>
        <begin position="96"/>
        <end position="278"/>
    </location>
</feature>
<name>A0A512BPH5_9HYPH</name>
<evidence type="ECO:0000313" key="10">
    <source>
        <dbReference type="Proteomes" id="UP000321085"/>
    </source>
</evidence>
<evidence type="ECO:0000313" key="9">
    <source>
        <dbReference type="EMBL" id="GEO13834.1"/>
    </source>
</evidence>
<dbReference type="PROSITE" id="PS50928">
    <property type="entry name" value="ABC_TM1"/>
    <property type="match status" value="1"/>
</dbReference>
<evidence type="ECO:0000256" key="4">
    <source>
        <dbReference type="ARBA" id="ARBA00022692"/>
    </source>
</evidence>
<dbReference type="InterPro" id="IPR035906">
    <property type="entry name" value="MetI-like_sf"/>
</dbReference>
<evidence type="ECO:0000259" key="8">
    <source>
        <dbReference type="PROSITE" id="PS50928"/>
    </source>
</evidence>
<dbReference type="CDD" id="cd06261">
    <property type="entry name" value="TM_PBP2"/>
    <property type="match status" value="1"/>
</dbReference>
<keyword evidence="4 7" id="KW-0812">Transmembrane</keyword>
<evidence type="ECO:0000256" key="2">
    <source>
        <dbReference type="ARBA" id="ARBA00022448"/>
    </source>
</evidence>
<feature type="transmembrane region" description="Helical" evidence="7">
    <location>
        <begin position="102"/>
        <end position="126"/>
    </location>
</feature>
<dbReference type="Proteomes" id="UP000321085">
    <property type="component" value="Unassembled WGS sequence"/>
</dbReference>
<dbReference type="EMBL" id="BJYU01000016">
    <property type="protein sequence ID" value="GEO13834.1"/>
    <property type="molecule type" value="Genomic_DNA"/>
</dbReference>
<reference evidence="9 10" key="1">
    <citation type="submission" date="2019-07" db="EMBL/GenBank/DDBJ databases">
        <title>Whole genome shotgun sequence of Microvirga aerophila NBRC 106136.</title>
        <authorList>
            <person name="Hosoyama A."/>
            <person name="Uohara A."/>
            <person name="Ohji S."/>
            <person name="Ichikawa N."/>
        </authorList>
    </citation>
    <scope>NUCLEOTIDE SEQUENCE [LARGE SCALE GENOMIC DNA]</scope>
    <source>
        <strain evidence="9 10">NBRC 106136</strain>
    </source>
</reference>
<evidence type="ECO:0000256" key="1">
    <source>
        <dbReference type="ARBA" id="ARBA00004651"/>
    </source>
</evidence>
<feature type="transmembrane region" description="Helical" evidence="7">
    <location>
        <begin position="41"/>
        <end position="57"/>
    </location>
</feature>
<gene>
    <name evidence="9" type="primary">phnE</name>
    <name evidence="9" type="ORF">MAE02_15300</name>
</gene>
<dbReference type="InterPro" id="IPR005769">
    <property type="entry name" value="PhnE/PtxC"/>
</dbReference>
<dbReference type="InterPro" id="IPR000515">
    <property type="entry name" value="MetI-like"/>
</dbReference>
<feature type="transmembrane region" description="Helical" evidence="7">
    <location>
        <begin position="147"/>
        <end position="170"/>
    </location>
</feature>
<feature type="transmembrane region" description="Helical" evidence="7">
    <location>
        <begin position="236"/>
        <end position="256"/>
    </location>
</feature>
<feature type="transmembrane region" description="Helical" evidence="7">
    <location>
        <begin position="262"/>
        <end position="281"/>
    </location>
</feature>
<evidence type="ECO:0000256" key="6">
    <source>
        <dbReference type="ARBA" id="ARBA00023136"/>
    </source>
</evidence>
<dbReference type="RefSeq" id="WP_308494276.1">
    <property type="nucleotide sequence ID" value="NZ_BJYU01000016.1"/>
</dbReference>
<dbReference type="GO" id="GO:0015416">
    <property type="term" value="F:ABC-type phosphonate transporter activity"/>
    <property type="evidence" value="ECO:0007669"/>
    <property type="project" value="InterPro"/>
</dbReference>
<keyword evidence="2 7" id="KW-0813">Transport</keyword>